<organism evidence="3">
    <name type="scientific">Chromera velia CCMP2878</name>
    <dbReference type="NCBI Taxonomy" id="1169474"/>
    <lineage>
        <taxon>Eukaryota</taxon>
        <taxon>Sar</taxon>
        <taxon>Alveolata</taxon>
        <taxon>Colpodellida</taxon>
        <taxon>Chromeraceae</taxon>
        <taxon>Chromera</taxon>
    </lineage>
</organism>
<evidence type="ECO:0000256" key="2">
    <source>
        <dbReference type="SAM" id="MobiDB-lite"/>
    </source>
</evidence>
<gene>
    <name evidence="3" type="ORF">Cvel_29586</name>
</gene>
<dbReference type="VEuPathDB" id="CryptoDB:Cvel_29586"/>
<evidence type="ECO:0000313" key="3">
    <source>
        <dbReference type="EMBL" id="CEM45850.1"/>
    </source>
</evidence>
<sequence length="313" mass="34366">MKGGGRVGWLSSMESIDQREAQKKGKGKGGPVPPSSRRGRGRGGEQGTPLLQIRPCITAVFGTSAGIKGPTRGPPAFVSISHPPVRFLPSDFVAPGPKRLWLGRIDVQLKKQALEKGNHPVAPAAAPADAAGDAAASSGLALFETDAGDPLRALSKEELIFMVKGLQVDKQHLEEKLVSKEKQVKRVQKRKDRLLKTYQALQERTVDVSDLPSLLTAAACVMRDRGPVKNSNFFSSFLKNTAKNIDKEKVFRLTYSVFEPLLMKMYNIKIKKLKKKDPKNAFIIRDANSLVVCQRVTSMRCDTVSFPYLLSSR</sequence>
<protein>
    <submittedName>
        <fullName evidence="3">Uncharacterized protein</fullName>
    </submittedName>
</protein>
<accession>A0A0G4HNP9</accession>
<keyword evidence="1" id="KW-0175">Coiled coil</keyword>
<reference evidence="3" key="1">
    <citation type="submission" date="2014-11" db="EMBL/GenBank/DDBJ databases">
        <authorList>
            <person name="Otto D Thomas"/>
            <person name="Naeem Raeece"/>
        </authorList>
    </citation>
    <scope>NUCLEOTIDE SEQUENCE</scope>
</reference>
<name>A0A0G4HNP9_9ALVE</name>
<evidence type="ECO:0000256" key="1">
    <source>
        <dbReference type="SAM" id="Coils"/>
    </source>
</evidence>
<proteinExistence type="predicted"/>
<feature type="coiled-coil region" evidence="1">
    <location>
        <begin position="163"/>
        <end position="204"/>
    </location>
</feature>
<dbReference type="EMBL" id="CDMZ01003301">
    <property type="protein sequence ID" value="CEM45850.1"/>
    <property type="molecule type" value="Genomic_DNA"/>
</dbReference>
<feature type="region of interest" description="Disordered" evidence="2">
    <location>
        <begin position="1"/>
        <end position="49"/>
    </location>
</feature>
<dbReference type="AlphaFoldDB" id="A0A0G4HNP9"/>